<dbReference type="eggNOG" id="ENOG502S1YX">
    <property type="taxonomic scope" value="Eukaryota"/>
</dbReference>
<dbReference type="SUPFAM" id="SSF53335">
    <property type="entry name" value="S-adenosyl-L-methionine-dependent methyltransferases"/>
    <property type="match status" value="1"/>
</dbReference>
<dbReference type="VEuPathDB" id="FungiDB:SDRG_10204"/>
<dbReference type="EMBL" id="JH767165">
    <property type="protein sequence ID" value="EQC32004.1"/>
    <property type="molecule type" value="Genomic_DNA"/>
</dbReference>
<dbReference type="AlphaFoldDB" id="T0Q2G1"/>
<proteinExistence type="predicted"/>
<dbReference type="InterPro" id="IPR029063">
    <property type="entry name" value="SAM-dependent_MTases_sf"/>
</dbReference>
<dbReference type="STRING" id="1156394.T0Q2G1"/>
<dbReference type="GO" id="GO:0030798">
    <property type="term" value="F:trans-aconitate 2-methyltransferase activity"/>
    <property type="evidence" value="ECO:0007669"/>
    <property type="project" value="InterPro"/>
</dbReference>
<dbReference type="CDD" id="cd02440">
    <property type="entry name" value="AdoMet_MTases"/>
    <property type="match status" value="1"/>
</dbReference>
<reference evidence="4 5" key="1">
    <citation type="submission" date="2012-04" db="EMBL/GenBank/DDBJ databases">
        <title>The Genome Sequence of Saprolegnia declina VS20.</title>
        <authorList>
            <consortium name="The Broad Institute Genome Sequencing Platform"/>
            <person name="Russ C."/>
            <person name="Nusbaum C."/>
            <person name="Tyler B."/>
            <person name="van West P."/>
            <person name="Dieguez-Uribeondo J."/>
            <person name="de Bruijn I."/>
            <person name="Tripathy S."/>
            <person name="Jiang R."/>
            <person name="Young S.K."/>
            <person name="Zeng Q."/>
            <person name="Gargeya S."/>
            <person name="Fitzgerald M."/>
            <person name="Haas B."/>
            <person name="Abouelleil A."/>
            <person name="Alvarado L."/>
            <person name="Arachchi H.M."/>
            <person name="Berlin A."/>
            <person name="Chapman S.B."/>
            <person name="Goldberg J."/>
            <person name="Griggs A."/>
            <person name="Gujja S."/>
            <person name="Hansen M."/>
            <person name="Howarth C."/>
            <person name="Imamovic A."/>
            <person name="Larimer J."/>
            <person name="McCowen C."/>
            <person name="Montmayeur A."/>
            <person name="Murphy C."/>
            <person name="Neiman D."/>
            <person name="Pearson M."/>
            <person name="Priest M."/>
            <person name="Roberts A."/>
            <person name="Saif S."/>
            <person name="Shea T."/>
            <person name="Sisk P."/>
            <person name="Sykes S."/>
            <person name="Wortman J."/>
            <person name="Nusbaum C."/>
            <person name="Birren B."/>
        </authorList>
    </citation>
    <scope>NUCLEOTIDE SEQUENCE [LARGE SCALE GENOMIC DNA]</scope>
    <source>
        <strain evidence="4 5">VS20</strain>
    </source>
</reference>
<name>T0Q2G1_SAPDV</name>
<evidence type="ECO:0000259" key="3">
    <source>
        <dbReference type="Pfam" id="PF13649"/>
    </source>
</evidence>
<keyword evidence="5" id="KW-1185">Reference proteome</keyword>
<protein>
    <recommendedName>
        <fullName evidence="3">Methyltransferase domain-containing protein</fullName>
    </recommendedName>
</protein>
<dbReference type="PANTHER" id="PTHR43861">
    <property type="entry name" value="TRANS-ACONITATE 2-METHYLTRANSFERASE-RELATED"/>
    <property type="match status" value="1"/>
</dbReference>
<gene>
    <name evidence="4" type="ORF">SDRG_10204</name>
</gene>
<keyword evidence="1" id="KW-0489">Methyltransferase</keyword>
<dbReference type="Gene3D" id="1.10.150.290">
    <property type="entry name" value="S-adenosyl-L-methionine-dependent methyltransferases"/>
    <property type="match status" value="1"/>
</dbReference>
<sequence>MATTRAARAWAPSHYLKFESSRLQPALDLLQRIHAPNDVASIVDLGCGTGNITPFMRERWPHARIHCVDSSNDMLASARTAHAGVVDNVEYTQADFESFSVDEPVDVIFSNAALHWVSYDVHKVLLPRLFSLLKPGGVLAFQMPDTRAQASHALMPKAACAVGVDVSGVRWVTTEQDTSTYYRLFAAINRPEAIHLWITEYTQVLATTKQQHPVVDFVASTGLGPYVNAISEAATREAFLQAYASRIAAAYPIEADGCVLFPFKRFFCVVQRDG</sequence>
<evidence type="ECO:0000313" key="4">
    <source>
        <dbReference type="EMBL" id="EQC32004.1"/>
    </source>
</evidence>
<dbReference type="OrthoDB" id="66144at2759"/>
<dbReference type="InParanoid" id="T0Q2G1"/>
<evidence type="ECO:0000256" key="1">
    <source>
        <dbReference type="ARBA" id="ARBA00022603"/>
    </source>
</evidence>
<dbReference type="Proteomes" id="UP000030762">
    <property type="component" value="Unassembled WGS sequence"/>
</dbReference>
<accession>T0Q2G1</accession>
<dbReference type="InterPro" id="IPR023149">
    <property type="entry name" value="Trans_acon_MeTrfase_C"/>
</dbReference>
<dbReference type="GO" id="GO:0032259">
    <property type="term" value="P:methylation"/>
    <property type="evidence" value="ECO:0007669"/>
    <property type="project" value="UniProtKB-KW"/>
</dbReference>
<dbReference type="Pfam" id="PF13649">
    <property type="entry name" value="Methyltransf_25"/>
    <property type="match status" value="1"/>
</dbReference>
<keyword evidence="2" id="KW-0808">Transferase</keyword>
<organism evidence="4 5">
    <name type="scientific">Saprolegnia diclina (strain VS20)</name>
    <dbReference type="NCBI Taxonomy" id="1156394"/>
    <lineage>
        <taxon>Eukaryota</taxon>
        <taxon>Sar</taxon>
        <taxon>Stramenopiles</taxon>
        <taxon>Oomycota</taxon>
        <taxon>Saprolegniomycetes</taxon>
        <taxon>Saprolegniales</taxon>
        <taxon>Saprolegniaceae</taxon>
        <taxon>Saprolegnia</taxon>
    </lineage>
</organism>
<dbReference type="Gene3D" id="3.40.50.150">
    <property type="entry name" value="Vaccinia Virus protein VP39"/>
    <property type="match status" value="1"/>
</dbReference>
<feature type="domain" description="Methyltransferase" evidence="3">
    <location>
        <begin position="42"/>
        <end position="137"/>
    </location>
</feature>
<dbReference type="GeneID" id="19950931"/>
<dbReference type="OMA" id="YLAFADH"/>
<evidence type="ECO:0000256" key="2">
    <source>
        <dbReference type="ARBA" id="ARBA00022679"/>
    </source>
</evidence>
<dbReference type="InterPro" id="IPR041698">
    <property type="entry name" value="Methyltransf_25"/>
</dbReference>
<dbReference type="RefSeq" id="XP_008614406.1">
    <property type="nucleotide sequence ID" value="XM_008616184.1"/>
</dbReference>
<evidence type="ECO:0000313" key="5">
    <source>
        <dbReference type="Proteomes" id="UP000030762"/>
    </source>
</evidence>
<dbReference type="PANTHER" id="PTHR43861:SF1">
    <property type="entry name" value="TRANS-ACONITATE 2-METHYLTRANSFERASE"/>
    <property type="match status" value="1"/>
</dbReference>